<comment type="caution">
    <text evidence="8">The sequence shown here is derived from an EMBL/GenBank/DDBJ whole genome shotgun (WGS) entry which is preliminary data.</text>
</comment>
<keyword evidence="5" id="KW-0325">Glycoprotein</keyword>
<dbReference type="SUPFAM" id="SSF53474">
    <property type="entry name" value="alpha/beta-Hydrolases"/>
    <property type="match status" value="1"/>
</dbReference>
<dbReference type="EMBL" id="JAIFRP010000006">
    <property type="protein sequence ID" value="KAK2587834.1"/>
    <property type="molecule type" value="Genomic_DNA"/>
</dbReference>
<comment type="similarity">
    <text evidence="1 6">Belongs to the type-B carboxylesterase/lipase family.</text>
</comment>
<feature type="domain" description="Carboxylesterase type B" evidence="7">
    <location>
        <begin position="5"/>
        <end position="516"/>
    </location>
</feature>
<dbReference type="PANTHER" id="PTHR11559">
    <property type="entry name" value="CARBOXYLESTERASE"/>
    <property type="match status" value="1"/>
</dbReference>
<dbReference type="InterPro" id="IPR019826">
    <property type="entry name" value="Carboxylesterase_B_AS"/>
</dbReference>
<dbReference type="Gene3D" id="3.40.50.1820">
    <property type="entry name" value="alpha/beta hydrolase"/>
    <property type="match status" value="1"/>
</dbReference>
<dbReference type="EC" id="3.1.1.-" evidence="6"/>
<keyword evidence="9" id="KW-1185">Reference proteome</keyword>
<reference evidence="8" key="2">
    <citation type="journal article" date="2023" name="Commun. Biol.">
        <title>Intrasexual cuticular hydrocarbon dimorphism in a wasp sheds light on hydrocarbon biosynthesis genes in Hymenoptera.</title>
        <authorList>
            <person name="Moris V.C."/>
            <person name="Podsiadlowski L."/>
            <person name="Martin S."/>
            <person name="Oeyen J.P."/>
            <person name="Donath A."/>
            <person name="Petersen M."/>
            <person name="Wilbrandt J."/>
            <person name="Misof B."/>
            <person name="Liedtke D."/>
            <person name="Thamm M."/>
            <person name="Scheiner R."/>
            <person name="Schmitt T."/>
            <person name="Niehuis O."/>
        </authorList>
    </citation>
    <scope>NUCLEOTIDE SEQUENCE</scope>
    <source>
        <strain evidence="8">GBR_01_08_01A</strain>
    </source>
</reference>
<proteinExistence type="inferred from homology"/>
<keyword evidence="3 6" id="KW-0378">Hydrolase</keyword>
<dbReference type="InterPro" id="IPR002018">
    <property type="entry name" value="CarbesteraseB"/>
</dbReference>
<evidence type="ECO:0000259" key="7">
    <source>
        <dbReference type="Pfam" id="PF00135"/>
    </source>
</evidence>
<dbReference type="InterPro" id="IPR019819">
    <property type="entry name" value="Carboxylesterase_B_CS"/>
</dbReference>
<evidence type="ECO:0000256" key="1">
    <source>
        <dbReference type="ARBA" id="ARBA00005964"/>
    </source>
</evidence>
<dbReference type="PROSITE" id="PS00122">
    <property type="entry name" value="CARBOXYLESTERASE_B_1"/>
    <property type="match status" value="1"/>
</dbReference>
<dbReference type="AlphaFoldDB" id="A0AAD9RXX5"/>
<keyword evidence="2" id="KW-0719">Serine esterase</keyword>
<protein>
    <recommendedName>
        <fullName evidence="6">Carboxylic ester hydrolase</fullName>
        <ecNumber evidence="6">3.1.1.-</ecNumber>
    </recommendedName>
</protein>
<reference evidence="8" key="1">
    <citation type="submission" date="2021-08" db="EMBL/GenBank/DDBJ databases">
        <authorList>
            <person name="Misof B."/>
            <person name="Oliver O."/>
            <person name="Podsiadlowski L."/>
            <person name="Donath A."/>
            <person name="Peters R."/>
            <person name="Mayer C."/>
            <person name="Rust J."/>
            <person name="Gunkel S."/>
            <person name="Lesny P."/>
            <person name="Martin S."/>
            <person name="Oeyen J.P."/>
            <person name="Petersen M."/>
            <person name="Panagiotis P."/>
            <person name="Wilbrandt J."/>
            <person name="Tanja T."/>
        </authorList>
    </citation>
    <scope>NUCLEOTIDE SEQUENCE</scope>
    <source>
        <strain evidence="8">GBR_01_08_01A</strain>
        <tissue evidence="8">Thorax + abdomen</tissue>
    </source>
</reference>
<dbReference type="Pfam" id="PF00135">
    <property type="entry name" value="COesterase"/>
    <property type="match status" value="1"/>
</dbReference>
<name>A0AAD9RXX5_9HYME</name>
<keyword evidence="4" id="KW-1015">Disulfide bond</keyword>
<evidence type="ECO:0000256" key="6">
    <source>
        <dbReference type="RuleBase" id="RU361235"/>
    </source>
</evidence>
<evidence type="ECO:0000256" key="5">
    <source>
        <dbReference type="ARBA" id="ARBA00023180"/>
    </source>
</evidence>
<evidence type="ECO:0000313" key="9">
    <source>
        <dbReference type="Proteomes" id="UP001258017"/>
    </source>
</evidence>
<evidence type="ECO:0000256" key="4">
    <source>
        <dbReference type="ARBA" id="ARBA00023157"/>
    </source>
</evidence>
<evidence type="ECO:0000256" key="3">
    <source>
        <dbReference type="ARBA" id="ARBA00022801"/>
    </source>
</evidence>
<dbReference type="Proteomes" id="UP001258017">
    <property type="component" value="Unassembled WGS sequence"/>
</dbReference>
<dbReference type="InterPro" id="IPR029058">
    <property type="entry name" value="AB_hydrolase_fold"/>
</dbReference>
<gene>
    <name evidence="8" type="ORF">KPH14_003932</name>
</gene>
<dbReference type="PROSITE" id="PS00941">
    <property type="entry name" value="CARBOXYLESTERASE_B_2"/>
    <property type="match status" value="1"/>
</dbReference>
<accession>A0AAD9RXX5</accession>
<evidence type="ECO:0000256" key="2">
    <source>
        <dbReference type="ARBA" id="ARBA00022487"/>
    </source>
</evidence>
<organism evidence="8 9">
    <name type="scientific">Odynerus spinipes</name>
    <dbReference type="NCBI Taxonomy" id="1348599"/>
    <lineage>
        <taxon>Eukaryota</taxon>
        <taxon>Metazoa</taxon>
        <taxon>Ecdysozoa</taxon>
        <taxon>Arthropoda</taxon>
        <taxon>Hexapoda</taxon>
        <taxon>Insecta</taxon>
        <taxon>Pterygota</taxon>
        <taxon>Neoptera</taxon>
        <taxon>Endopterygota</taxon>
        <taxon>Hymenoptera</taxon>
        <taxon>Apocrita</taxon>
        <taxon>Aculeata</taxon>
        <taxon>Vespoidea</taxon>
        <taxon>Vespidae</taxon>
        <taxon>Eumeninae</taxon>
        <taxon>Odynerus</taxon>
    </lineage>
</organism>
<sequence length="533" mass="59752">MTVITTVKQGKLEGGVCQSVLGVSYICFKGIPFAAPPLGKLRFQDPEPPAPWTGVRDAWSIKVNCALQKDEYPPFEIIGDEDCLYLNVYTPALSGLRPVMVYIHGGGFLSGSGVDTFVKPDYLITKDVVLVTINYRLGFLGFLNLNDEVAPGNQGLKDQVAALKWIQENISNFGGDANNVTILGPSAGAASVHYLTLSPMAKGLFHKAICQSGASKCPWAWSESQAGYSFKLAAILGKDSRDPNEIVEFLRTVPASLITQAQSKVLTPNQTALMCLPVRPTTDSKSSNPFLPSNFEELSNDQNIPMMMGYDNMEFIMFFTDPSDEGLKKIENLLQQHVERYATTNDPDKIAQLMRDVRKHFFGDKPITKEDIPAMIKLLSDIYMICPVNDVVDDRRKRNTAPTYLYQFSYVGDEVTLTDILLKHLINFDNYKYFPKGASHVDELSYLFYIPRCKVDNPLPPAVGTTDRIMIERLTRLWTNFAKTGNPTPSLDEYITSYWKPVTQNEFTYYEIDKDLGNLPVKNDLSEIYRRNS</sequence>
<dbReference type="GO" id="GO:0052689">
    <property type="term" value="F:carboxylic ester hydrolase activity"/>
    <property type="evidence" value="ECO:0007669"/>
    <property type="project" value="UniProtKB-KW"/>
</dbReference>
<evidence type="ECO:0000313" key="8">
    <source>
        <dbReference type="EMBL" id="KAK2587834.1"/>
    </source>
</evidence>
<dbReference type="InterPro" id="IPR050309">
    <property type="entry name" value="Type-B_Carboxylest/Lipase"/>
</dbReference>